<feature type="chain" id="PRO_5045386762" evidence="1">
    <location>
        <begin position="23"/>
        <end position="484"/>
    </location>
</feature>
<reference evidence="2" key="1">
    <citation type="submission" date="2022-12" db="EMBL/GenBank/DDBJ databases">
        <title>Jiella pelagia sp. nov., isolated from phosphonate enriched culture of Northwest Pacific surface seawater.</title>
        <authorList>
            <person name="Shin D.Y."/>
            <person name="Hwang C.Y."/>
        </authorList>
    </citation>
    <scope>NUCLEOTIDE SEQUENCE</scope>
    <source>
        <strain evidence="2">HL-NP1</strain>
    </source>
</reference>
<evidence type="ECO:0000313" key="2">
    <source>
        <dbReference type="EMBL" id="WAP68426.1"/>
    </source>
</evidence>
<gene>
    <name evidence="2" type="ORF">OH818_24430</name>
</gene>
<keyword evidence="1" id="KW-0732">Signal</keyword>
<feature type="signal peptide" evidence="1">
    <location>
        <begin position="1"/>
        <end position="22"/>
    </location>
</feature>
<sequence>MRPLFKVSSVLLLPLIMSGCVAASETFEPDLGFSVVSADAGRRLGKETVWVQDQAQAAAANERVRNLLAAKYIGADTAVQVALLSNKTLQADYAEVGLSVAELWQEGLPVNPRLSLSYSGIGVGRTIEGVIAANIIRMMTRERRLDVAEVRVLQAQLRAVDATLALAARTREAWIEAVAAWETVAYLNRAKVAADAAAELASELGRTGAMPKVEQAREQAFYAELTGRTAEARLAAQLAKEKLYRVMGVWGKNLDFEVPNALPALPGKLKDFKAIEAEALRNRVDLQVARLELEALARSYGLTKATRYVSDLELAAGLEVEEEVEEREDGTEETNNVVSGVIEVGLEIPIFDSGQARLRKAEFQYLKAANQLAAKAVDIRSQARAAYKAYRGRSDIARHYRSRVVPLRTTVEKEALLTYNGMITSTFDLLADTRAKLDAILLSLNAKREFHLADAALTAAVYGGGEDASEAAGGAEMASASGDE</sequence>
<dbReference type="SUPFAM" id="SSF56954">
    <property type="entry name" value="Outer membrane efflux proteins (OEP)"/>
    <property type="match status" value="1"/>
</dbReference>
<name>A0ABY7BY37_9HYPH</name>
<proteinExistence type="predicted"/>
<dbReference type="Proteomes" id="UP001164020">
    <property type="component" value="Chromosome"/>
</dbReference>
<evidence type="ECO:0000256" key="1">
    <source>
        <dbReference type="SAM" id="SignalP"/>
    </source>
</evidence>
<evidence type="ECO:0000313" key="3">
    <source>
        <dbReference type="Proteomes" id="UP001164020"/>
    </source>
</evidence>
<protein>
    <submittedName>
        <fullName evidence="2">TolC family protein</fullName>
    </submittedName>
</protein>
<dbReference type="PROSITE" id="PS51257">
    <property type="entry name" value="PROKAR_LIPOPROTEIN"/>
    <property type="match status" value="1"/>
</dbReference>
<dbReference type="PANTHER" id="PTHR30203">
    <property type="entry name" value="OUTER MEMBRANE CATION EFFLUX PROTEIN"/>
    <property type="match status" value="1"/>
</dbReference>
<dbReference type="InterPro" id="IPR010131">
    <property type="entry name" value="MdtP/NodT-like"/>
</dbReference>
<keyword evidence="3" id="KW-1185">Reference proteome</keyword>
<dbReference type="Gene3D" id="1.20.1600.10">
    <property type="entry name" value="Outer membrane efflux proteins (OEP)"/>
    <property type="match status" value="1"/>
</dbReference>
<dbReference type="PANTHER" id="PTHR30203:SF24">
    <property type="entry name" value="BLR4935 PROTEIN"/>
    <property type="match status" value="1"/>
</dbReference>
<dbReference type="RefSeq" id="WP_187391776.1">
    <property type="nucleotide sequence ID" value="NZ_CP114029.1"/>
</dbReference>
<organism evidence="2 3">
    <name type="scientific">Jiella pelagia</name>
    <dbReference type="NCBI Taxonomy" id="2986949"/>
    <lineage>
        <taxon>Bacteria</taxon>
        <taxon>Pseudomonadati</taxon>
        <taxon>Pseudomonadota</taxon>
        <taxon>Alphaproteobacteria</taxon>
        <taxon>Hyphomicrobiales</taxon>
        <taxon>Aurantimonadaceae</taxon>
        <taxon>Jiella</taxon>
    </lineage>
</organism>
<dbReference type="EMBL" id="CP114029">
    <property type="protein sequence ID" value="WAP68426.1"/>
    <property type="molecule type" value="Genomic_DNA"/>
</dbReference>
<accession>A0ABY7BY37</accession>